<evidence type="ECO:0000313" key="2">
    <source>
        <dbReference type="Proteomes" id="UP001566132"/>
    </source>
</evidence>
<organism evidence="1 2">
    <name type="scientific">Hypothenemus hampei</name>
    <name type="common">Coffee berry borer</name>
    <dbReference type="NCBI Taxonomy" id="57062"/>
    <lineage>
        <taxon>Eukaryota</taxon>
        <taxon>Metazoa</taxon>
        <taxon>Ecdysozoa</taxon>
        <taxon>Arthropoda</taxon>
        <taxon>Hexapoda</taxon>
        <taxon>Insecta</taxon>
        <taxon>Pterygota</taxon>
        <taxon>Neoptera</taxon>
        <taxon>Endopterygota</taxon>
        <taxon>Coleoptera</taxon>
        <taxon>Polyphaga</taxon>
        <taxon>Cucujiformia</taxon>
        <taxon>Curculionidae</taxon>
        <taxon>Scolytinae</taxon>
        <taxon>Hypothenemus</taxon>
    </lineage>
</organism>
<dbReference type="AlphaFoldDB" id="A0ABD1EAY9"/>
<dbReference type="Proteomes" id="UP001566132">
    <property type="component" value="Unassembled WGS sequence"/>
</dbReference>
<name>A0ABD1EAY9_HYPHA</name>
<reference evidence="1 2" key="1">
    <citation type="submission" date="2024-05" db="EMBL/GenBank/DDBJ databases">
        <title>Genetic variation in Jamaican populations of the coffee berry borer (Hypothenemus hampei).</title>
        <authorList>
            <person name="Errbii M."/>
            <person name="Myrie A."/>
        </authorList>
    </citation>
    <scope>NUCLEOTIDE SEQUENCE [LARGE SCALE GENOMIC DNA]</scope>
    <source>
        <strain evidence="1">JA-Hopewell-2020-01-JO</strain>
        <tissue evidence="1">Whole body</tissue>
    </source>
</reference>
<evidence type="ECO:0000313" key="1">
    <source>
        <dbReference type="EMBL" id="KAL1491797.1"/>
    </source>
</evidence>
<protein>
    <submittedName>
        <fullName evidence="1">Uncharacterized protein</fullName>
    </submittedName>
</protein>
<gene>
    <name evidence="1" type="ORF">ABEB36_012341</name>
</gene>
<dbReference type="EMBL" id="JBDJPC010000009">
    <property type="protein sequence ID" value="KAL1491797.1"/>
    <property type="molecule type" value="Genomic_DNA"/>
</dbReference>
<comment type="caution">
    <text evidence="1">The sequence shown here is derived from an EMBL/GenBank/DDBJ whole genome shotgun (WGS) entry which is preliminary data.</text>
</comment>
<proteinExistence type="predicted"/>
<sequence length="84" mass="9218">MLSSAVYNSETITGISTTHTDWAVIKIVQLGFGSLRSSNQVFAKATQWKSQVYCLEINPTVLLSGLSNVFLKLLGIKTIKTLQN</sequence>
<accession>A0ABD1EAY9</accession>
<keyword evidence="2" id="KW-1185">Reference proteome</keyword>